<dbReference type="KEGG" id="pbr:PB2503_13549"/>
<gene>
    <name evidence="1" type="ordered locus">PB2503_13549</name>
</gene>
<reference evidence="1 2" key="2">
    <citation type="journal article" date="2011" name="J. Bacteriol.">
        <title>Complete genome sequence of strain HTCC2503T of Parvularcula bermudensis, the type species of the order "Parvularculales" in the class Alphaproteobacteria.</title>
        <authorList>
            <person name="Oh H.M."/>
            <person name="Kang I."/>
            <person name="Vergin K.L."/>
            <person name="Kang D."/>
            <person name="Rhee K.H."/>
            <person name="Giovannoni S.J."/>
            <person name="Cho J.C."/>
        </authorList>
    </citation>
    <scope>NUCLEOTIDE SEQUENCE [LARGE SCALE GENOMIC DNA]</scope>
    <source>
        <strain evidence="2">ATCC BAA-594 / HTCC2503 / KCTC 12087</strain>
    </source>
</reference>
<organism evidence="1 2">
    <name type="scientific">Parvularcula bermudensis (strain ATCC BAA-594 / HTCC2503 / KCTC 12087)</name>
    <dbReference type="NCBI Taxonomy" id="314260"/>
    <lineage>
        <taxon>Bacteria</taxon>
        <taxon>Pseudomonadati</taxon>
        <taxon>Pseudomonadota</taxon>
        <taxon>Alphaproteobacteria</taxon>
        <taxon>Parvularculales</taxon>
        <taxon>Parvularculaceae</taxon>
        <taxon>Parvularcula</taxon>
    </lineage>
</organism>
<reference evidence="2" key="1">
    <citation type="submission" date="2010-08" db="EMBL/GenBank/DDBJ databases">
        <title>Genome sequence of Parvularcula bermudensis HTCC2503.</title>
        <authorList>
            <person name="Kang D.-M."/>
            <person name="Oh H.-M."/>
            <person name="Cho J.-C."/>
        </authorList>
    </citation>
    <scope>NUCLEOTIDE SEQUENCE [LARGE SCALE GENOMIC DNA]</scope>
    <source>
        <strain evidence="2">ATCC BAA-594 / HTCC2503 / KCTC 12087</strain>
    </source>
</reference>
<dbReference type="AlphaFoldDB" id="E0THF5"/>
<accession>E0THF5</accession>
<evidence type="ECO:0000313" key="2">
    <source>
        <dbReference type="Proteomes" id="UP000001302"/>
    </source>
</evidence>
<keyword evidence="2" id="KW-1185">Reference proteome</keyword>
<sequence length="116" mass="12596">MTVEKSLEARPAGSEIFPIPQRLDDEGKVFDPMPLFVAGNSHLTVVHEKSTITAASCRSNGVLQGATDLRCAFSVVAKRLLCSSIFIRLGSELAVSFRLFLRRMGRACGLACLARI</sequence>
<evidence type="ECO:0000313" key="1">
    <source>
        <dbReference type="EMBL" id="ADM10747.1"/>
    </source>
</evidence>
<dbReference type="EMBL" id="CP002156">
    <property type="protein sequence ID" value="ADM10747.1"/>
    <property type="molecule type" value="Genomic_DNA"/>
</dbReference>
<protein>
    <submittedName>
        <fullName evidence="1">Uncharacterized protein</fullName>
    </submittedName>
</protein>
<dbReference type="HOGENOM" id="CLU_2094481_0_0_5"/>
<name>E0THF5_PARBH</name>
<dbReference type="Proteomes" id="UP000001302">
    <property type="component" value="Chromosome"/>
</dbReference>
<proteinExistence type="predicted"/>